<evidence type="ECO:0000256" key="1">
    <source>
        <dbReference type="ARBA" id="ARBA00022679"/>
    </source>
</evidence>
<proteinExistence type="predicted"/>
<gene>
    <name evidence="3" type="ORF">F5878DRAFT_605974</name>
</gene>
<dbReference type="SUPFAM" id="SSF55729">
    <property type="entry name" value="Acyl-CoA N-acyltransferases (Nat)"/>
    <property type="match status" value="1"/>
</dbReference>
<dbReference type="InterPro" id="IPR016181">
    <property type="entry name" value="Acyl_CoA_acyltransferase"/>
</dbReference>
<evidence type="ECO:0000259" key="2">
    <source>
        <dbReference type="PROSITE" id="PS51186"/>
    </source>
</evidence>
<organism evidence="3 4">
    <name type="scientific">Lentinula raphanica</name>
    <dbReference type="NCBI Taxonomy" id="153919"/>
    <lineage>
        <taxon>Eukaryota</taxon>
        <taxon>Fungi</taxon>
        <taxon>Dikarya</taxon>
        <taxon>Basidiomycota</taxon>
        <taxon>Agaricomycotina</taxon>
        <taxon>Agaricomycetes</taxon>
        <taxon>Agaricomycetidae</taxon>
        <taxon>Agaricales</taxon>
        <taxon>Marasmiineae</taxon>
        <taxon>Omphalotaceae</taxon>
        <taxon>Lentinula</taxon>
    </lineage>
</organism>
<accession>A0AA38PI93</accession>
<dbReference type="AlphaFoldDB" id="A0AA38PI93"/>
<dbReference type="Gene3D" id="3.40.630.30">
    <property type="match status" value="1"/>
</dbReference>
<evidence type="ECO:0000313" key="4">
    <source>
        <dbReference type="Proteomes" id="UP001163846"/>
    </source>
</evidence>
<reference evidence="3" key="1">
    <citation type="submission" date="2022-08" db="EMBL/GenBank/DDBJ databases">
        <authorList>
            <consortium name="DOE Joint Genome Institute"/>
            <person name="Min B."/>
            <person name="Riley R."/>
            <person name="Sierra-Patev S."/>
            <person name="Naranjo-Ortiz M."/>
            <person name="Looney B."/>
            <person name="Konkel Z."/>
            <person name="Slot J.C."/>
            <person name="Sakamoto Y."/>
            <person name="Steenwyk J.L."/>
            <person name="Rokas A."/>
            <person name="Carro J."/>
            <person name="Camarero S."/>
            <person name="Ferreira P."/>
            <person name="Molpeceres G."/>
            <person name="Ruiz-Duenas F.J."/>
            <person name="Serrano A."/>
            <person name="Henrissat B."/>
            <person name="Drula E."/>
            <person name="Hughes K.W."/>
            <person name="Mata J.L."/>
            <person name="Ishikawa N.K."/>
            <person name="Vargas-Isla R."/>
            <person name="Ushijima S."/>
            <person name="Smith C.A."/>
            <person name="Ahrendt S."/>
            <person name="Andreopoulos W."/>
            <person name="He G."/>
            <person name="Labutti K."/>
            <person name="Lipzen A."/>
            <person name="Ng V."/>
            <person name="Sandor L."/>
            <person name="Barry K."/>
            <person name="Martinez A.T."/>
            <person name="Xiao Y."/>
            <person name="Gibbons J.G."/>
            <person name="Terashima K."/>
            <person name="Hibbett D.S."/>
            <person name="Grigoriev I.V."/>
        </authorList>
    </citation>
    <scope>NUCLEOTIDE SEQUENCE</scope>
    <source>
        <strain evidence="3">TFB9207</strain>
    </source>
</reference>
<keyword evidence="1" id="KW-0808">Transferase</keyword>
<feature type="domain" description="N-acetyltransferase" evidence="2">
    <location>
        <begin position="56"/>
        <end position="210"/>
    </location>
</feature>
<dbReference type="EMBL" id="MU805987">
    <property type="protein sequence ID" value="KAJ3843021.1"/>
    <property type="molecule type" value="Genomic_DNA"/>
</dbReference>
<dbReference type="InterPro" id="IPR000182">
    <property type="entry name" value="GNAT_dom"/>
</dbReference>
<dbReference type="GO" id="GO:0008080">
    <property type="term" value="F:N-acetyltransferase activity"/>
    <property type="evidence" value="ECO:0007669"/>
    <property type="project" value="InterPro"/>
</dbReference>
<name>A0AA38PI93_9AGAR</name>
<dbReference type="PROSITE" id="PS51186">
    <property type="entry name" value="GNAT"/>
    <property type="match status" value="1"/>
</dbReference>
<dbReference type="Pfam" id="PF00583">
    <property type="entry name" value="Acetyltransf_1"/>
    <property type="match status" value="1"/>
</dbReference>
<protein>
    <submittedName>
        <fullName evidence="3">Acyl-CoA N-acyltransferase</fullName>
    </submittedName>
</protein>
<comment type="caution">
    <text evidence="3">The sequence shown here is derived from an EMBL/GenBank/DDBJ whole genome shotgun (WGS) entry which is preliminary data.</text>
</comment>
<dbReference type="PANTHER" id="PTHR13947">
    <property type="entry name" value="GNAT FAMILY N-ACETYLTRANSFERASE"/>
    <property type="match status" value="1"/>
</dbReference>
<evidence type="ECO:0000313" key="3">
    <source>
        <dbReference type="EMBL" id="KAJ3843021.1"/>
    </source>
</evidence>
<keyword evidence="4" id="KW-1185">Reference proteome</keyword>
<dbReference type="Proteomes" id="UP001163846">
    <property type="component" value="Unassembled WGS sequence"/>
</dbReference>
<dbReference type="InterPro" id="IPR050769">
    <property type="entry name" value="NAT_camello-type"/>
</dbReference>
<sequence length="210" mass="23328">MCPSSRYNGANGVIVRVCPPSLYRSIVPQLAVLLKSCIDSNITMNFLQPFSLEDASEFWLAAEERVIQGKELVMIAQEDTKEPVTEIIEGSGEPSNDMTHDPSTQPPVVLGCVILYLAQTPNAKHRGEVGKLIVHQEHRKRKIGKMLLDCLEDEARKDGRTIIILDTQTGSGAEKFYEHIGYCKVGVIPDASLAPDGKRYTSCTFFYKKL</sequence>
<dbReference type="PANTHER" id="PTHR13947:SF37">
    <property type="entry name" value="LD18367P"/>
    <property type="match status" value="1"/>
</dbReference>
<dbReference type="CDD" id="cd04301">
    <property type="entry name" value="NAT_SF"/>
    <property type="match status" value="1"/>
</dbReference>